<dbReference type="OrthoDB" id="5563033at2759"/>
<evidence type="ECO:0000256" key="2">
    <source>
        <dbReference type="ARBA" id="ARBA00022692"/>
    </source>
</evidence>
<dbReference type="InterPro" id="IPR009598">
    <property type="entry name" value="BCALP"/>
</dbReference>
<dbReference type="AlphaFoldDB" id="M9MBZ5"/>
<protein>
    <submittedName>
        <fullName evidence="7">Uncharacterized protein</fullName>
    </submittedName>
</protein>
<evidence type="ECO:0000256" key="1">
    <source>
        <dbReference type="ARBA" id="ARBA00004370"/>
    </source>
</evidence>
<evidence type="ECO:0000313" key="7">
    <source>
        <dbReference type="EMBL" id="GAC71292.1"/>
    </source>
</evidence>
<evidence type="ECO:0000313" key="8">
    <source>
        <dbReference type="Proteomes" id="UP000011976"/>
    </source>
</evidence>
<keyword evidence="2 6" id="KW-0812">Transmembrane</keyword>
<keyword evidence="3 6" id="KW-1133">Transmembrane helix</keyword>
<reference evidence="8" key="1">
    <citation type="journal article" date="2013" name="Genome Announc.">
        <title>Genome sequence of the basidiomycetous yeast Pseudozyma antarctica T-34, a producer of the glycolipid biosurfactants mannosylerythritol lipids.</title>
        <authorList>
            <person name="Morita T."/>
            <person name="Koike H."/>
            <person name="Koyama Y."/>
            <person name="Hagiwara H."/>
            <person name="Ito E."/>
            <person name="Fukuoka T."/>
            <person name="Imura T."/>
            <person name="Machida M."/>
            <person name="Kitamoto D."/>
        </authorList>
    </citation>
    <scope>NUCLEOTIDE SEQUENCE [LARGE SCALE GENOMIC DNA]</scope>
    <source>
        <strain evidence="8">T-34</strain>
    </source>
</reference>
<dbReference type="PANTHER" id="PTHR13259">
    <property type="entry name" value="BLADDER CANCER 10 KD PROTEIN HOMOLOG"/>
    <property type="match status" value="1"/>
</dbReference>
<gene>
    <name evidence="7" type="ORF">PANT_2d00040</name>
</gene>
<dbReference type="PANTHER" id="PTHR13259:SF1">
    <property type="entry name" value="BLADDER CANCER-ASSOCIATED PROTEIN"/>
    <property type="match status" value="1"/>
</dbReference>
<proteinExistence type="predicted"/>
<dbReference type="SMART" id="SM01396">
    <property type="entry name" value="BC10"/>
    <property type="match status" value="1"/>
</dbReference>
<dbReference type="GO" id="GO:0016020">
    <property type="term" value="C:membrane"/>
    <property type="evidence" value="ECO:0007669"/>
    <property type="project" value="UniProtKB-SubCell"/>
</dbReference>
<evidence type="ECO:0000256" key="5">
    <source>
        <dbReference type="SAM" id="MobiDB-lite"/>
    </source>
</evidence>
<feature type="region of interest" description="Disordered" evidence="5">
    <location>
        <begin position="216"/>
        <end position="241"/>
    </location>
</feature>
<feature type="transmembrane region" description="Helical" evidence="6">
    <location>
        <begin position="79"/>
        <end position="103"/>
    </location>
</feature>
<evidence type="ECO:0000256" key="4">
    <source>
        <dbReference type="ARBA" id="ARBA00023136"/>
    </source>
</evidence>
<evidence type="ECO:0000256" key="6">
    <source>
        <dbReference type="SAM" id="Phobius"/>
    </source>
</evidence>
<feature type="transmembrane region" description="Helical" evidence="6">
    <location>
        <begin position="48"/>
        <end position="67"/>
    </location>
</feature>
<organism evidence="7 8">
    <name type="scientific">Pseudozyma antarctica (strain T-34)</name>
    <name type="common">Yeast</name>
    <name type="synonym">Candida antarctica</name>
    <dbReference type="NCBI Taxonomy" id="1151754"/>
    <lineage>
        <taxon>Eukaryota</taxon>
        <taxon>Fungi</taxon>
        <taxon>Dikarya</taxon>
        <taxon>Basidiomycota</taxon>
        <taxon>Ustilaginomycotina</taxon>
        <taxon>Ustilaginomycetes</taxon>
        <taxon>Ustilaginales</taxon>
        <taxon>Ustilaginaceae</taxon>
        <taxon>Moesziomyces</taxon>
    </lineage>
</organism>
<comment type="subcellular location">
    <subcellularLocation>
        <location evidence="1">Membrane</location>
    </subcellularLocation>
</comment>
<sequence length="241" mass="26477">MHASRSPKSDSAQIGKISNRCLAAEPHLCLPPAPSAFTLIRSTSQPRLFLLSLSVWTHTMYCLRWWIPLFLLPFPHTSPLFLVLFLVSFALHSQPCIYCALILTGLFTTSSNWYGPASTIVPAIDAANDTAQPRASYGWIDLGLSGGNGFFNPMARPRSASAPTQPADEDKVEGDDFFRLTIPWSDVEWNVPKRFHVGPSKHQGLGFWIDLGSKLDSPPEPAMQAASTPSLADTSSQHEEL</sequence>
<accession>M9MBZ5</accession>
<feature type="compositionally biased region" description="Polar residues" evidence="5">
    <location>
        <begin position="225"/>
        <end position="235"/>
    </location>
</feature>
<name>M9MBZ5_PSEA3</name>
<evidence type="ECO:0000256" key="3">
    <source>
        <dbReference type="ARBA" id="ARBA00022989"/>
    </source>
</evidence>
<dbReference type="Proteomes" id="UP000011976">
    <property type="component" value="Unassembled WGS sequence"/>
</dbReference>
<dbReference type="Pfam" id="PF06726">
    <property type="entry name" value="BC10"/>
    <property type="match status" value="1"/>
</dbReference>
<dbReference type="EMBL" id="DF196768">
    <property type="protein sequence ID" value="GAC71292.1"/>
    <property type="molecule type" value="Genomic_DNA"/>
</dbReference>
<keyword evidence="4 6" id="KW-0472">Membrane</keyword>